<dbReference type="Proteomes" id="UP000315496">
    <property type="component" value="Chromosome 3"/>
</dbReference>
<dbReference type="PANTHER" id="PTHR12496">
    <property type="entry name" value="CGI-41 METHYLTRANSFERASE"/>
    <property type="match status" value="1"/>
</dbReference>
<comment type="caution">
    <text evidence="2">The sequence shown here is derived from an EMBL/GenBank/DDBJ whole genome shotgun (WGS) entry which is preliminary data.</text>
</comment>
<reference evidence="2 3" key="1">
    <citation type="submission" date="2019-05" db="EMBL/GenBank/DDBJ databases">
        <title>The compact genome of Giardia muris reveals important steps in the evolution of intestinal protozoan parasites.</title>
        <authorList>
            <person name="Xu F."/>
            <person name="Jimenez-Gonzalez A."/>
            <person name="Einarsson E."/>
            <person name="Astvaldsson A."/>
            <person name="Peirasmaki D."/>
            <person name="Eckmann L."/>
            <person name="Andersson J.O."/>
            <person name="Svard S.G."/>
            <person name="Jerlstrom-Hultqvist J."/>
        </authorList>
    </citation>
    <scope>NUCLEOTIDE SEQUENCE [LARGE SCALE GENOMIC DNA]</scope>
    <source>
        <strain evidence="2 3">Roberts-Thomson</strain>
    </source>
</reference>
<protein>
    <submittedName>
        <fullName evidence="2">Methyltransferase domain-containing protein</fullName>
    </submittedName>
</protein>
<proteinExistence type="predicted"/>
<keyword evidence="2" id="KW-0489">Methyltransferase</keyword>
<dbReference type="PANTHER" id="PTHR12496:SF0">
    <property type="entry name" value="METHYLTRANSFERASE DOMAIN-CONTAINING PROTEIN"/>
    <property type="match status" value="1"/>
</dbReference>
<dbReference type="GO" id="GO:0032259">
    <property type="term" value="P:methylation"/>
    <property type="evidence" value="ECO:0007669"/>
    <property type="project" value="UniProtKB-KW"/>
</dbReference>
<gene>
    <name evidence="2" type="ORF">GMRT_12664</name>
</gene>
<feature type="domain" description="Methyltransferase" evidence="1">
    <location>
        <begin position="319"/>
        <end position="375"/>
    </location>
</feature>
<name>A0A4Z1SPX5_GIAMU</name>
<keyword evidence="3" id="KW-1185">Reference proteome</keyword>
<accession>A0A4Z1SPX5</accession>
<dbReference type="EMBL" id="VDLU01000003">
    <property type="protein sequence ID" value="TNJ27856.1"/>
    <property type="molecule type" value="Genomic_DNA"/>
</dbReference>
<evidence type="ECO:0000313" key="3">
    <source>
        <dbReference type="Proteomes" id="UP000315496"/>
    </source>
</evidence>
<dbReference type="AlphaFoldDB" id="A0A4Z1SPX5"/>
<dbReference type="GO" id="GO:0008168">
    <property type="term" value="F:methyltransferase activity"/>
    <property type="evidence" value="ECO:0007669"/>
    <property type="project" value="UniProtKB-KW"/>
</dbReference>
<dbReference type="OrthoDB" id="10258156at2759"/>
<dbReference type="VEuPathDB" id="GiardiaDB:GMRT_12664"/>
<sequence length="563" mass="62986">MACICTVLPRYSPPELHVLTRAEYQIFYEGYCKRLRAFLETYGRLSLGFCANLYAHDRGSLFPQEWEKDIDELVRKPEVFQMILELEQGMLKHLVEFPAISAFVKDAYSLSFPRTSPLSGKQLEAIGTALRRTELPWVPLLLAESRLNKALEVLLTALVSDVIMGGSKLAESILISLDKTGVDPYVREYFHQKIATLERVRDAIHPGTQLDDESLIDLDLGAGKGYYSLFQRFGLDRPVIAVEASVKQFLGLVSRSRTLIRRGILPEDALNRLLVAPLCLDASVSGTRIEAAAIPALEVETKGEEHVSGSNIQGSCFPRTTHFVTMSTTAKTVPNSYCLIGLHACGGLSRLALQLLQQADIATAITFPCCYGHIHTPEHFPCTEGGREICLLFDRPEYRELEPPHYPGGPPRLLLNYAGSGFNCPPAQTLKDLDSFMSRATVEYMRVRLLRDSTKRMLPRQGDRSLMEWMKSIAAGANDLGEQDILACIQHCHSRRWQMGAHYLVRKLVGQVFETFILLDRLAWLNSTTIEEEESVIHSGCFSVMTELSARGFCLLGMRTTVP</sequence>
<dbReference type="Pfam" id="PF13679">
    <property type="entry name" value="Methyltransf_32"/>
    <property type="match status" value="1"/>
</dbReference>
<evidence type="ECO:0000259" key="1">
    <source>
        <dbReference type="Pfam" id="PF13679"/>
    </source>
</evidence>
<dbReference type="InterPro" id="IPR052220">
    <property type="entry name" value="METTL25"/>
</dbReference>
<organism evidence="2 3">
    <name type="scientific">Giardia muris</name>
    <dbReference type="NCBI Taxonomy" id="5742"/>
    <lineage>
        <taxon>Eukaryota</taxon>
        <taxon>Metamonada</taxon>
        <taxon>Diplomonadida</taxon>
        <taxon>Hexamitidae</taxon>
        <taxon>Giardiinae</taxon>
        <taxon>Giardia</taxon>
    </lineage>
</organism>
<evidence type="ECO:0000313" key="2">
    <source>
        <dbReference type="EMBL" id="TNJ27856.1"/>
    </source>
</evidence>
<keyword evidence="2" id="KW-0808">Transferase</keyword>
<dbReference type="InterPro" id="IPR025714">
    <property type="entry name" value="Methyltranfer_dom"/>
</dbReference>